<evidence type="ECO:0000313" key="2">
    <source>
        <dbReference type="Proteomes" id="UP000026915"/>
    </source>
</evidence>
<accession>A0A061FXI9</accession>
<proteinExistence type="predicted"/>
<name>A0A061FXI9_THECC</name>
<dbReference type="Proteomes" id="UP000026915">
    <property type="component" value="Chromosome 3"/>
</dbReference>
<keyword evidence="2" id="KW-1185">Reference proteome</keyword>
<dbReference type="Gramene" id="EOY21763">
    <property type="protein sequence ID" value="EOY21763"/>
    <property type="gene ID" value="TCM_013872"/>
</dbReference>
<gene>
    <name evidence="1" type="ORF">TCM_013872</name>
</gene>
<dbReference type="HOGENOM" id="CLU_1263477_0_0_1"/>
<reference evidence="1 2" key="1">
    <citation type="journal article" date="2013" name="Genome Biol.">
        <title>The genome sequence of the most widely cultivated cacao type and its use to identify candidate genes regulating pod color.</title>
        <authorList>
            <person name="Motamayor J.C."/>
            <person name="Mockaitis K."/>
            <person name="Schmutz J."/>
            <person name="Haiminen N."/>
            <person name="Iii D.L."/>
            <person name="Cornejo O."/>
            <person name="Findley S.D."/>
            <person name="Zheng P."/>
            <person name="Utro F."/>
            <person name="Royaert S."/>
            <person name="Saski C."/>
            <person name="Jenkins J."/>
            <person name="Podicheti R."/>
            <person name="Zhao M."/>
            <person name="Scheffler B.E."/>
            <person name="Stack J.C."/>
            <person name="Feltus F.A."/>
            <person name="Mustiga G.M."/>
            <person name="Amores F."/>
            <person name="Phillips W."/>
            <person name="Marelli J.P."/>
            <person name="May G.D."/>
            <person name="Shapiro H."/>
            <person name="Ma J."/>
            <person name="Bustamante C.D."/>
            <person name="Schnell R.J."/>
            <person name="Main D."/>
            <person name="Gilbert D."/>
            <person name="Parida L."/>
            <person name="Kuhn D.N."/>
        </authorList>
    </citation>
    <scope>NUCLEOTIDE SEQUENCE [LARGE SCALE GENOMIC DNA]</scope>
    <source>
        <strain evidence="2">cv. Matina 1-6</strain>
    </source>
</reference>
<dbReference type="EMBL" id="CM001881">
    <property type="protein sequence ID" value="EOY21763.1"/>
    <property type="molecule type" value="Genomic_DNA"/>
</dbReference>
<dbReference type="InParanoid" id="A0A061FXI9"/>
<sequence length="219" mass="24249">MTYDFFEMRDLITVAHRGDAKVDAKPCEVSIDIRGEECLSRPRGGCHGPDGEFRVVTVCVNEDCGSLKFNVDGVANGCLGESGIRDALRDYNGNVSNKVEVAMKKILLVKSHCHDPELPIGPVTTAARPRQTFFTPNVDRNLARLSYQLSHFPVTGVPWANLIRRARFPIIELISIGEARKITPEVGFEYTSRWPPCETGTQPTPRNGCVVRGEMCLCV</sequence>
<organism evidence="1 2">
    <name type="scientific">Theobroma cacao</name>
    <name type="common">Cacao</name>
    <name type="synonym">Cocoa</name>
    <dbReference type="NCBI Taxonomy" id="3641"/>
    <lineage>
        <taxon>Eukaryota</taxon>
        <taxon>Viridiplantae</taxon>
        <taxon>Streptophyta</taxon>
        <taxon>Embryophyta</taxon>
        <taxon>Tracheophyta</taxon>
        <taxon>Spermatophyta</taxon>
        <taxon>Magnoliopsida</taxon>
        <taxon>eudicotyledons</taxon>
        <taxon>Gunneridae</taxon>
        <taxon>Pentapetalae</taxon>
        <taxon>rosids</taxon>
        <taxon>malvids</taxon>
        <taxon>Malvales</taxon>
        <taxon>Malvaceae</taxon>
        <taxon>Byttnerioideae</taxon>
        <taxon>Theobroma</taxon>
    </lineage>
</organism>
<protein>
    <submittedName>
        <fullName evidence="1">Uncharacterized protein</fullName>
    </submittedName>
</protein>
<dbReference type="AlphaFoldDB" id="A0A061FXI9"/>
<evidence type="ECO:0000313" key="1">
    <source>
        <dbReference type="EMBL" id="EOY21763.1"/>
    </source>
</evidence>